<comment type="similarity">
    <text evidence="1">Belongs to the GTP cyclohydrolase I type 2/NIF3 family.</text>
</comment>
<dbReference type="OrthoDB" id="9792792at2"/>
<proteinExistence type="inferred from homology"/>
<gene>
    <name evidence="5" type="ORF">X271_00330</name>
</gene>
<feature type="binding site" evidence="4">
    <location>
        <position position="222"/>
    </location>
    <ligand>
        <name>a divalent metal cation</name>
        <dbReference type="ChEBI" id="CHEBI:60240"/>
        <label>1</label>
    </ligand>
</feature>
<feature type="binding site" evidence="4">
    <location>
        <position position="103"/>
    </location>
    <ligand>
        <name>a divalent metal cation</name>
        <dbReference type="ChEBI" id="CHEBI:60240"/>
        <label>1</label>
    </ligand>
</feature>
<evidence type="ECO:0000256" key="4">
    <source>
        <dbReference type="PIRSR" id="PIRSR602678-1"/>
    </source>
</evidence>
<dbReference type="InterPro" id="IPR036069">
    <property type="entry name" value="DUF34/NIF3_sf"/>
</dbReference>
<evidence type="ECO:0000313" key="5">
    <source>
        <dbReference type="EMBL" id="AHK22436.1"/>
    </source>
</evidence>
<keyword evidence="3 4" id="KW-0479">Metal-binding</keyword>
<evidence type="ECO:0000256" key="2">
    <source>
        <dbReference type="ARBA" id="ARBA00022112"/>
    </source>
</evidence>
<dbReference type="GO" id="GO:0046872">
    <property type="term" value="F:metal ion binding"/>
    <property type="evidence" value="ECO:0007669"/>
    <property type="project" value="UniProtKB-KW"/>
</dbReference>
<feature type="binding site" evidence="4">
    <location>
        <position position="219"/>
    </location>
    <ligand>
        <name>a divalent metal cation</name>
        <dbReference type="ChEBI" id="CHEBI:60240"/>
        <label>1</label>
    </ligand>
</feature>
<dbReference type="HOGENOM" id="CLU_037423_2_0_14"/>
<dbReference type="Pfam" id="PF01784">
    <property type="entry name" value="DUF34_NIF3"/>
    <property type="match status" value="1"/>
</dbReference>
<evidence type="ECO:0000313" key="6">
    <source>
        <dbReference type="Proteomes" id="UP000019450"/>
    </source>
</evidence>
<feature type="binding site" evidence="4">
    <location>
        <position position="63"/>
    </location>
    <ligand>
        <name>a divalent metal cation</name>
        <dbReference type="ChEBI" id="CHEBI:60240"/>
        <label>1</label>
    </ligand>
</feature>
<dbReference type="SUPFAM" id="SSF102705">
    <property type="entry name" value="NIF3 (NGG1p interacting factor 3)-like"/>
    <property type="match status" value="1"/>
</dbReference>
<dbReference type="KEGG" id="hcr:X271_00330"/>
<evidence type="ECO:0000256" key="1">
    <source>
        <dbReference type="ARBA" id="ARBA00006964"/>
    </source>
</evidence>
<evidence type="ECO:0000256" key="3">
    <source>
        <dbReference type="ARBA" id="ARBA00022723"/>
    </source>
</evidence>
<dbReference type="eggNOG" id="COG0327">
    <property type="taxonomic scope" value="Bacteria"/>
</dbReference>
<dbReference type="STRING" id="1427984.X271_00330"/>
<dbReference type="FunFam" id="3.40.1390.30:FF:000001">
    <property type="entry name" value="GTP cyclohydrolase 1 type 2"/>
    <property type="match status" value="1"/>
</dbReference>
<name>W8GN54_9MOLU</name>
<dbReference type="GO" id="GO:0005737">
    <property type="term" value="C:cytoplasm"/>
    <property type="evidence" value="ECO:0007669"/>
    <property type="project" value="TreeGrafter"/>
</dbReference>
<organism evidence="5 6">
    <name type="scientific">Candidatus Hepatoplasma crinochetorum Av</name>
    <dbReference type="NCBI Taxonomy" id="1427984"/>
    <lineage>
        <taxon>Bacteria</taxon>
        <taxon>Bacillati</taxon>
        <taxon>Mycoplasmatota</taxon>
        <taxon>Mollicutes</taxon>
        <taxon>Candidatus Hepatoplasmataceae</taxon>
        <taxon>Candidatus Hepatoplasma</taxon>
    </lineage>
</organism>
<keyword evidence="6" id="KW-1185">Reference proteome</keyword>
<dbReference type="PANTHER" id="PTHR13799">
    <property type="entry name" value="NGG1 INTERACTING FACTOR 3"/>
    <property type="match status" value="1"/>
</dbReference>
<protein>
    <recommendedName>
        <fullName evidence="2">GTP cyclohydrolase 1 type 2 homolog</fullName>
    </recommendedName>
</protein>
<dbReference type="InterPro" id="IPR002678">
    <property type="entry name" value="DUF34/NIF3"/>
</dbReference>
<reference evidence="5 6" key="1">
    <citation type="journal article" date="2014" name="Genome Biol. Evol.">
        <title>Phylogenomics of "Candidatus Hepatoplasma crinochetorum," a Lineage of Mollicutes Associated with Noninsect Arthropods.</title>
        <authorList>
            <person name="Leclercq S."/>
            <person name="Dittmer J."/>
            <person name="Bouchon D."/>
            <person name="Cordaux R."/>
        </authorList>
    </citation>
    <scope>NUCLEOTIDE SEQUENCE [LARGE SCALE GENOMIC DNA]</scope>
    <source>
        <strain evidence="5 6">Av</strain>
    </source>
</reference>
<feature type="binding site" evidence="4">
    <location>
        <position position="64"/>
    </location>
    <ligand>
        <name>a divalent metal cation</name>
        <dbReference type="ChEBI" id="CHEBI:60240"/>
        <label>2</label>
    </ligand>
</feature>
<dbReference type="EMBL" id="CP006932">
    <property type="protein sequence ID" value="AHK22436.1"/>
    <property type="molecule type" value="Genomic_DNA"/>
</dbReference>
<dbReference type="AlphaFoldDB" id="W8GN54"/>
<dbReference type="Gene3D" id="3.40.1390.30">
    <property type="entry name" value="NIF3 (NGG1p interacting factor 3)-like"/>
    <property type="match status" value="2"/>
</dbReference>
<accession>W8GN54</accession>
<dbReference type="RefSeq" id="WP_025208732.1">
    <property type="nucleotide sequence ID" value="NZ_CP006932.1"/>
</dbReference>
<sequence length="254" mass="30012">MKLQQVIKIIEAKYDKKRAFKDDFIGLQVKGKDQINNILICLDFTDDFINELKEYKIDLIIAHHPLFFGNKKELLAKDPILQKKYQLLKDLGINFYVLHTNIDFDIDSIPYNQAKKLDCRKIKLIDDKKAISCILNKEFLFKDFIKFVRLNLQLKYDPFKTNLFIKDQKIKKLIIGSGASGDLLEKIKEKDALYIIGELKHHHWIFASDNNLNILEIGHQSERIFVDIVENFLFSASDNNLRLYKIYEYKYKNC</sequence>
<dbReference type="PANTHER" id="PTHR13799:SF14">
    <property type="entry name" value="GTP CYCLOHYDROLASE 1 TYPE 2 HOMOLOG"/>
    <property type="match status" value="1"/>
</dbReference>
<dbReference type="Proteomes" id="UP000019450">
    <property type="component" value="Chromosome"/>
</dbReference>